<evidence type="ECO:0000313" key="2">
    <source>
        <dbReference type="EMBL" id="NYJ37382.1"/>
    </source>
</evidence>
<dbReference type="AlphaFoldDB" id="A0A7Z0JCV9"/>
<dbReference type="EMBL" id="JACCFS010000001">
    <property type="protein sequence ID" value="NYJ37382.1"/>
    <property type="molecule type" value="Genomic_DNA"/>
</dbReference>
<feature type="transmembrane region" description="Helical" evidence="1">
    <location>
        <begin position="37"/>
        <end position="58"/>
    </location>
</feature>
<name>A0A7Z0JCV9_9ACTN</name>
<dbReference type="Proteomes" id="UP000572051">
    <property type="component" value="Unassembled WGS sequence"/>
</dbReference>
<keyword evidence="1" id="KW-0812">Transmembrane</keyword>
<dbReference type="PROSITE" id="PS51257">
    <property type="entry name" value="PROKAR_LIPOPROTEIN"/>
    <property type="match status" value="1"/>
</dbReference>
<proteinExistence type="predicted"/>
<evidence type="ECO:0000313" key="3">
    <source>
        <dbReference type="Proteomes" id="UP000572051"/>
    </source>
</evidence>
<sequence>MTDTRLGYAAAGAALLLGCAHVAVVSATAQGPFGAGLAAWIAVPSLMALGFAAAAVALARHGDRPARPRWAVWTAGAAAVVTALLVPAGIAPLLTGDPLGVFLGPAPYALVCVPPFAALTWRSRSSGGAPAR</sequence>
<feature type="transmembrane region" description="Helical" evidence="1">
    <location>
        <begin position="70"/>
        <end position="94"/>
    </location>
</feature>
<accession>A0A7Z0JCV9</accession>
<evidence type="ECO:0000256" key="1">
    <source>
        <dbReference type="SAM" id="Phobius"/>
    </source>
</evidence>
<feature type="transmembrane region" description="Helical" evidence="1">
    <location>
        <begin position="100"/>
        <end position="121"/>
    </location>
</feature>
<gene>
    <name evidence="2" type="ORF">HNR10_005263</name>
</gene>
<reference evidence="2 3" key="1">
    <citation type="submission" date="2020-07" db="EMBL/GenBank/DDBJ databases">
        <title>Sequencing the genomes of 1000 actinobacteria strains.</title>
        <authorList>
            <person name="Klenk H.-P."/>
        </authorList>
    </citation>
    <scope>NUCLEOTIDE SEQUENCE [LARGE SCALE GENOMIC DNA]</scope>
    <source>
        <strain evidence="2 3">DSM 44442</strain>
    </source>
</reference>
<keyword evidence="1" id="KW-0472">Membrane</keyword>
<keyword evidence="3" id="KW-1185">Reference proteome</keyword>
<dbReference type="RefSeq" id="WP_179828058.1">
    <property type="nucleotide sequence ID" value="NZ_JACCFS010000001.1"/>
</dbReference>
<comment type="caution">
    <text evidence="2">The sequence shown here is derived from an EMBL/GenBank/DDBJ whole genome shotgun (WGS) entry which is preliminary data.</text>
</comment>
<organism evidence="2 3">
    <name type="scientific">Nocardiopsis aegyptia</name>
    <dbReference type="NCBI Taxonomy" id="220378"/>
    <lineage>
        <taxon>Bacteria</taxon>
        <taxon>Bacillati</taxon>
        <taxon>Actinomycetota</taxon>
        <taxon>Actinomycetes</taxon>
        <taxon>Streptosporangiales</taxon>
        <taxon>Nocardiopsidaceae</taxon>
        <taxon>Nocardiopsis</taxon>
    </lineage>
</organism>
<protein>
    <submittedName>
        <fullName evidence="2">Cobalamin synthase</fullName>
    </submittedName>
</protein>
<keyword evidence="1" id="KW-1133">Transmembrane helix</keyword>